<dbReference type="InterPro" id="IPR053187">
    <property type="entry name" value="Notoamide_regulator"/>
</dbReference>
<organism evidence="1 2">
    <name type="scientific">Microdochium bolleyi</name>
    <dbReference type="NCBI Taxonomy" id="196109"/>
    <lineage>
        <taxon>Eukaryota</taxon>
        <taxon>Fungi</taxon>
        <taxon>Dikarya</taxon>
        <taxon>Ascomycota</taxon>
        <taxon>Pezizomycotina</taxon>
        <taxon>Sordariomycetes</taxon>
        <taxon>Xylariomycetidae</taxon>
        <taxon>Xylariales</taxon>
        <taxon>Microdochiaceae</taxon>
        <taxon>Microdochium</taxon>
    </lineage>
</organism>
<reference evidence="2" key="1">
    <citation type="submission" date="2016-02" db="EMBL/GenBank/DDBJ databases">
        <title>Draft genome sequence of Microdochium bolleyi, a fungal endophyte of beachgrass.</title>
        <authorList>
            <consortium name="DOE Joint Genome Institute"/>
            <person name="David A.S."/>
            <person name="May G."/>
            <person name="Haridas S."/>
            <person name="Lim J."/>
            <person name="Wang M."/>
            <person name="Labutti K."/>
            <person name="Lipzen A."/>
            <person name="Barry K."/>
            <person name="Grigoriev I.V."/>
        </authorList>
    </citation>
    <scope>NUCLEOTIDE SEQUENCE [LARGE SCALE GENOMIC DNA]</scope>
    <source>
        <strain evidence="2">J235TASD1</strain>
    </source>
</reference>
<gene>
    <name evidence="1" type="ORF">Micbo1qcDRAFT_124133</name>
</gene>
<dbReference type="CDD" id="cd12148">
    <property type="entry name" value="fungal_TF_MHR"/>
    <property type="match status" value="1"/>
</dbReference>
<dbReference type="Proteomes" id="UP000070501">
    <property type="component" value="Unassembled WGS sequence"/>
</dbReference>
<name>A0A136ISA6_9PEZI</name>
<accession>A0A136ISA6</accession>
<evidence type="ECO:0008006" key="3">
    <source>
        <dbReference type="Google" id="ProtNLM"/>
    </source>
</evidence>
<dbReference type="PANTHER" id="PTHR47256:SF1">
    <property type="entry name" value="ZN(II)2CYS6 TRANSCRIPTION FACTOR (EUROFUNG)"/>
    <property type="match status" value="1"/>
</dbReference>
<sequence>FWTNVDAANDFAARAISLYLETDHPLLGLFDADLFITDLVEHRTRYCSPFLVNALLYLSCQMYSALDKRASHFITPFWNEADRLRVQHTDQNSICTMSALVLMSISLTGHGKDHDVIEFSKQANSIGQTLGFYDPGSDLARKNPMEMSDDDRMCCHAAWSSFNWSMVLALFHRQPEVVVVGSPPAIPILAQWSDQSSQKSSRETSASVEDGIPPSASAFVGATFTALCQFWNIIHAGLWVYYPEKMRSPPEDVKWRLTEHKFREILAWTSQLPEILTREGIHASHVDVLHMWTHAALMDLLRPFTGQGTSGEERLTTFAAADNYAITAYKASANQLKRLILDYRTNHEASAYSILWHTGLLYLVNAMLEKPRDSDWHIYFLLCIHGYENLRRPYLISEAIGKSLLTMTLRKTDMPADEARRILSEIEQGGLEKVEEEIRAPFMGDLELALRDPEQASVEMTASLFDVMALFNEVLEQGVMDISD</sequence>
<evidence type="ECO:0000313" key="1">
    <source>
        <dbReference type="EMBL" id="KXJ87785.1"/>
    </source>
</evidence>
<proteinExistence type="predicted"/>
<dbReference type="InParanoid" id="A0A136ISA6"/>
<keyword evidence="2" id="KW-1185">Reference proteome</keyword>
<dbReference type="AlphaFoldDB" id="A0A136ISA6"/>
<dbReference type="STRING" id="196109.A0A136ISA6"/>
<evidence type="ECO:0000313" key="2">
    <source>
        <dbReference type="Proteomes" id="UP000070501"/>
    </source>
</evidence>
<feature type="non-terminal residue" evidence="1">
    <location>
        <position position="1"/>
    </location>
</feature>
<dbReference type="EMBL" id="KQ964261">
    <property type="protein sequence ID" value="KXJ87785.1"/>
    <property type="molecule type" value="Genomic_DNA"/>
</dbReference>
<dbReference type="PANTHER" id="PTHR47256">
    <property type="entry name" value="ZN(II)2CYS6 TRANSCRIPTION FACTOR (EUROFUNG)-RELATED"/>
    <property type="match status" value="1"/>
</dbReference>
<dbReference type="OrthoDB" id="10261408at2759"/>
<protein>
    <recommendedName>
        <fullName evidence="3">Transcription factor domain-containing protein</fullName>
    </recommendedName>
</protein>